<dbReference type="Proteomes" id="UP000029093">
    <property type="component" value="Unassembled WGS sequence"/>
</dbReference>
<comment type="caution">
    <text evidence="2">The sequence shown here is derived from an EMBL/GenBank/DDBJ whole genome shotgun (WGS) entry which is preliminary data.</text>
</comment>
<organism evidence="2 3">
    <name type="scientific">Bifidobacterium boum</name>
    <dbReference type="NCBI Taxonomy" id="78343"/>
    <lineage>
        <taxon>Bacteria</taxon>
        <taxon>Bacillati</taxon>
        <taxon>Actinomycetota</taxon>
        <taxon>Actinomycetes</taxon>
        <taxon>Bifidobacteriales</taxon>
        <taxon>Bifidobacteriaceae</taxon>
        <taxon>Bifidobacterium</taxon>
    </lineage>
</organism>
<feature type="region of interest" description="Disordered" evidence="1">
    <location>
        <begin position="1"/>
        <end position="26"/>
    </location>
</feature>
<dbReference type="AntiFam" id="ANF00006">
    <property type="entry name" value="Translation of CRISPR region"/>
</dbReference>
<gene>
    <name evidence="2" type="ORF">BBOU_0614</name>
</gene>
<dbReference type="AntiFam" id="ANF00057">
    <property type="entry name" value="Translation of E. coli type CRISPR repeat"/>
</dbReference>
<sequence>MRGEHFRELSHRRTEQGSSPHARGTHGMQVVRFQRIGIIPACAGNTMTRRSKDSTNRDHPRMRGEHKTQPRLASVPLGSSPHARGTRKFDFKKYVDAGIIPACAGNTQRSRAGPWRIRDHPRMRGEHIGLSRPSYPSRGSSPHARGTPARVPRNTRRIAGSSPHARGTPDANQHCHPSAGIIPACAGNTHDTV</sequence>
<feature type="compositionally biased region" description="Low complexity" evidence="1">
    <location>
        <begin position="131"/>
        <end position="142"/>
    </location>
</feature>
<dbReference type="AlphaFoldDB" id="A0A086ZPN5"/>
<feature type="compositionally biased region" description="Basic and acidic residues" evidence="1">
    <location>
        <begin position="1"/>
        <end position="15"/>
    </location>
</feature>
<feature type="region of interest" description="Disordered" evidence="1">
    <location>
        <begin position="124"/>
        <end position="193"/>
    </location>
</feature>
<accession>A0A086ZPN5</accession>
<proteinExistence type="predicted"/>
<name>A0A086ZPN5_9BIFI</name>
<protein>
    <submittedName>
        <fullName evidence="2">Uncharacterized protein</fullName>
    </submittedName>
</protein>
<feature type="region of interest" description="Disordered" evidence="1">
    <location>
        <begin position="45"/>
        <end position="85"/>
    </location>
</feature>
<dbReference type="EMBL" id="JGYQ01000007">
    <property type="protein sequence ID" value="KFI48485.1"/>
    <property type="molecule type" value="Genomic_DNA"/>
</dbReference>
<reference evidence="2 3" key="1">
    <citation type="submission" date="2014-03" db="EMBL/GenBank/DDBJ databases">
        <title>Genomics of Bifidobacteria.</title>
        <authorList>
            <person name="Ventura M."/>
            <person name="Milani C."/>
            <person name="Lugli G.A."/>
        </authorList>
    </citation>
    <scope>NUCLEOTIDE SEQUENCE [LARGE SCALE GENOMIC DNA]</scope>
    <source>
        <strain evidence="2 3">LMG 10736</strain>
    </source>
</reference>
<evidence type="ECO:0000256" key="1">
    <source>
        <dbReference type="SAM" id="MobiDB-lite"/>
    </source>
</evidence>
<evidence type="ECO:0000313" key="3">
    <source>
        <dbReference type="Proteomes" id="UP000029093"/>
    </source>
</evidence>
<evidence type="ECO:0000313" key="2">
    <source>
        <dbReference type="EMBL" id="KFI48485.1"/>
    </source>
</evidence>
<feature type="compositionally biased region" description="Basic and acidic residues" evidence="1">
    <location>
        <begin position="50"/>
        <end position="68"/>
    </location>
</feature>
<keyword evidence="3" id="KW-1185">Reference proteome</keyword>